<dbReference type="AlphaFoldDB" id="A0AA41R3C3"/>
<dbReference type="EMBL" id="JALJRB010000025">
    <property type="protein sequence ID" value="MCJ8502382.1"/>
    <property type="molecule type" value="Genomic_DNA"/>
</dbReference>
<feature type="domain" description="Beta-lactamase-related" evidence="2">
    <location>
        <begin position="7"/>
        <end position="339"/>
    </location>
</feature>
<accession>A0AA41R3C3</accession>
<comment type="caution">
    <text evidence="3">The sequence shown here is derived from an EMBL/GenBank/DDBJ whole genome shotgun (WGS) entry which is preliminary data.</text>
</comment>
<dbReference type="PANTHER" id="PTHR43283">
    <property type="entry name" value="BETA-LACTAMASE-RELATED"/>
    <property type="match status" value="1"/>
</dbReference>
<dbReference type="InterPro" id="IPR012338">
    <property type="entry name" value="Beta-lactam/transpept-like"/>
</dbReference>
<dbReference type="Proteomes" id="UP001165427">
    <property type="component" value="Unassembled WGS sequence"/>
</dbReference>
<dbReference type="Pfam" id="PF00144">
    <property type="entry name" value="Beta-lactamase"/>
    <property type="match status" value="1"/>
</dbReference>
<dbReference type="PANTHER" id="PTHR43283:SF11">
    <property type="entry name" value="BETA-LACTAMASE-RELATED DOMAIN-CONTAINING PROTEIN"/>
    <property type="match status" value="1"/>
</dbReference>
<evidence type="ECO:0000313" key="4">
    <source>
        <dbReference type="Proteomes" id="UP001165427"/>
    </source>
</evidence>
<reference evidence="3" key="1">
    <citation type="submission" date="2022-04" db="EMBL/GenBank/DDBJ databases">
        <title>Desulfatitalea alkaliphila sp. nov., a novel anaerobic sulfate-reducing bacterium isolated from terrestrial mud volcano, Taman Peninsula, Russia.</title>
        <authorList>
            <person name="Khomyakova M.A."/>
            <person name="Merkel A.Y."/>
            <person name="Slobodkin A.I."/>
        </authorList>
    </citation>
    <scope>NUCLEOTIDE SEQUENCE</scope>
    <source>
        <strain evidence="3">M08but</strain>
    </source>
</reference>
<evidence type="ECO:0000259" key="2">
    <source>
        <dbReference type="Pfam" id="PF00144"/>
    </source>
</evidence>
<keyword evidence="1" id="KW-0378">Hydrolase</keyword>
<evidence type="ECO:0000313" key="3">
    <source>
        <dbReference type="EMBL" id="MCJ8502382.1"/>
    </source>
</evidence>
<dbReference type="SUPFAM" id="SSF56601">
    <property type="entry name" value="beta-lactamase/transpeptidase-like"/>
    <property type="match status" value="1"/>
</dbReference>
<dbReference type="InterPro" id="IPR001466">
    <property type="entry name" value="Beta-lactam-related"/>
</dbReference>
<dbReference type="RefSeq" id="WP_246913091.1">
    <property type="nucleotide sequence ID" value="NZ_JALJRB010000025.1"/>
</dbReference>
<dbReference type="InterPro" id="IPR050789">
    <property type="entry name" value="Diverse_Enzym_Activities"/>
</dbReference>
<dbReference type="GO" id="GO:0016787">
    <property type="term" value="F:hydrolase activity"/>
    <property type="evidence" value="ECO:0007669"/>
    <property type="project" value="UniProtKB-KW"/>
</dbReference>
<proteinExistence type="predicted"/>
<dbReference type="Gene3D" id="3.40.710.10">
    <property type="entry name" value="DD-peptidase/beta-lactamase superfamily"/>
    <property type="match status" value="1"/>
</dbReference>
<sequence>MFDFGAVDRLMMEGVTRRVFPGAVLWVACRGEVCCHNAYGLADLFRGRPMTVDTLFDLASLTKPLVTALAVMHLVRKGLLTLDRPCADYWPLMTGDGRELPTLRHLLSHCSGLPAWRPYFFRLLRRPAAERSALLQKRVAQEPLQAAPGERVLYSDLGFWVLQWVVERATQQRLDRFWDATVARPLNIAPMHFNDLACSPPAVPYAATELCPWRNRLLSGEVHDDHAHVLGGVAGNAGLFATAAAVGKLLQVLLAVDAGAAAVPAFDRDLVRTFLQRQSGSSWALGFDTPAPRDSSAGNGFGPDSVGHLGFTGTSFWMDRRRALIVVLLTNRVHPTRFNTAIKAFRPRLHDRINAVLGRSVK</sequence>
<name>A0AA41R3C3_9BACT</name>
<gene>
    <name evidence="3" type="ORF">MRX98_17500</name>
</gene>
<keyword evidence="4" id="KW-1185">Reference proteome</keyword>
<evidence type="ECO:0000256" key="1">
    <source>
        <dbReference type="ARBA" id="ARBA00022801"/>
    </source>
</evidence>
<organism evidence="3 4">
    <name type="scientific">Desulfatitalea alkaliphila</name>
    <dbReference type="NCBI Taxonomy" id="2929485"/>
    <lineage>
        <taxon>Bacteria</taxon>
        <taxon>Pseudomonadati</taxon>
        <taxon>Thermodesulfobacteriota</taxon>
        <taxon>Desulfobacteria</taxon>
        <taxon>Desulfobacterales</taxon>
        <taxon>Desulfosarcinaceae</taxon>
        <taxon>Desulfatitalea</taxon>
    </lineage>
</organism>
<protein>
    <submittedName>
        <fullName evidence="3">Beta-lactamase family protein</fullName>
    </submittedName>
</protein>